<name>A0A1M6B3P3_9BACT</name>
<evidence type="ECO:0000313" key="3">
    <source>
        <dbReference type="Proteomes" id="UP000184050"/>
    </source>
</evidence>
<protein>
    <submittedName>
        <fullName evidence="2">Uncharacterized protein</fullName>
    </submittedName>
</protein>
<organism evidence="2 3">
    <name type="scientific">Tangfeifania diversioriginum</name>
    <dbReference type="NCBI Taxonomy" id="1168035"/>
    <lineage>
        <taxon>Bacteria</taxon>
        <taxon>Pseudomonadati</taxon>
        <taxon>Bacteroidota</taxon>
        <taxon>Bacteroidia</taxon>
        <taxon>Marinilabiliales</taxon>
        <taxon>Prolixibacteraceae</taxon>
        <taxon>Tangfeifania</taxon>
    </lineage>
</organism>
<keyword evidence="1" id="KW-0812">Transmembrane</keyword>
<dbReference type="STRING" id="1168035.SAMN05444280_10268"/>
<accession>A0A1M6B3P3</accession>
<gene>
    <name evidence="2" type="ORF">SAMN05444280_10268</name>
</gene>
<reference evidence="2 3" key="1">
    <citation type="submission" date="2016-11" db="EMBL/GenBank/DDBJ databases">
        <authorList>
            <person name="Jaros S."/>
            <person name="Januszkiewicz K."/>
            <person name="Wedrychowicz H."/>
        </authorList>
    </citation>
    <scope>NUCLEOTIDE SEQUENCE [LARGE SCALE GENOMIC DNA]</scope>
    <source>
        <strain evidence="2 3">DSM 27063</strain>
    </source>
</reference>
<feature type="transmembrane region" description="Helical" evidence="1">
    <location>
        <begin position="6"/>
        <end position="28"/>
    </location>
</feature>
<keyword evidence="1" id="KW-0472">Membrane</keyword>
<evidence type="ECO:0000256" key="1">
    <source>
        <dbReference type="SAM" id="Phobius"/>
    </source>
</evidence>
<proteinExistence type="predicted"/>
<sequence length="32" mass="3398">METLLAIALVAAFGGFMVSLAVMVKLVFGKRN</sequence>
<keyword evidence="1" id="KW-1133">Transmembrane helix</keyword>
<dbReference type="Proteomes" id="UP000184050">
    <property type="component" value="Unassembled WGS sequence"/>
</dbReference>
<dbReference type="EMBL" id="FQZE01000002">
    <property type="protein sequence ID" value="SHI43073.1"/>
    <property type="molecule type" value="Genomic_DNA"/>
</dbReference>
<keyword evidence="3" id="KW-1185">Reference proteome</keyword>
<dbReference type="AlphaFoldDB" id="A0A1M6B3P3"/>
<evidence type="ECO:0000313" key="2">
    <source>
        <dbReference type="EMBL" id="SHI43073.1"/>
    </source>
</evidence>